<feature type="compositionally biased region" description="Polar residues" evidence="3">
    <location>
        <begin position="375"/>
        <end position="392"/>
    </location>
</feature>
<accession>A0AA35NDL4</accession>
<gene>
    <name evidence="5" type="primary">SMKI16G0955</name>
    <name evidence="5" type="ORF">SMKI_16G0955</name>
</gene>
<dbReference type="InterPro" id="IPR024337">
    <property type="entry name" value="tRNA_splic_suSen54"/>
</dbReference>
<feature type="compositionally biased region" description="Acidic residues" evidence="3">
    <location>
        <begin position="16"/>
        <end position="25"/>
    </location>
</feature>
<dbReference type="Pfam" id="PF12928">
    <property type="entry name" value="tRNA_int_end_N2"/>
    <property type="match status" value="1"/>
</dbReference>
<keyword evidence="6" id="KW-1185">Reference proteome</keyword>
<dbReference type="PANTHER" id="PTHR21027">
    <property type="entry name" value="TRNA-SPLICING ENDONUCLEASE SUBUNIT SEN54"/>
    <property type="match status" value="1"/>
</dbReference>
<evidence type="ECO:0000256" key="3">
    <source>
        <dbReference type="SAM" id="MobiDB-lite"/>
    </source>
</evidence>
<dbReference type="EMBL" id="OX365772">
    <property type="protein sequence ID" value="CAI4036796.1"/>
    <property type="molecule type" value="Genomic_DNA"/>
</dbReference>
<keyword evidence="2" id="KW-0819">tRNA processing</keyword>
<feature type="region of interest" description="Disordered" evidence="3">
    <location>
        <begin position="368"/>
        <end position="415"/>
    </location>
</feature>
<dbReference type="GeneID" id="80921721"/>
<protein>
    <submittedName>
        <fullName evidence="5">SMKI16G0955 protein</fullName>
    </submittedName>
</protein>
<dbReference type="RefSeq" id="XP_056079914.1">
    <property type="nucleotide sequence ID" value="XM_056226169.1"/>
</dbReference>
<dbReference type="Proteomes" id="UP001161438">
    <property type="component" value="Chromosome 16"/>
</dbReference>
<proteinExistence type="inferred from homology"/>
<reference evidence="5" key="1">
    <citation type="submission" date="2022-10" db="EMBL/GenBank/DDBJ databases">
        <authorList>
            <person name="Byrne P K."/>
        </authorList>
    </citation>
    <scope>NUCLEOTIDE SEQUENCE</scope>
    <source>
        <strain evidence="5">IFO1815</strain>
    </source>
</reference>
<dbReference type="GO" id="GO:0000214">
    <property type="term" value="C:tRNA-intron endonuclease complex"/>
    <property type="evidence" value="ECO:0007669"/>
    <property type="project" value="TreeGrafter"/>
</dbReference>
<dbReference type="AlphaFoldDB" id="A0AA35NDL4"/>
<dbReference type="InterPro" id="IPR024336">
    <property type="entry name" value="tRNA_splic_suSen54_N"/>
</dbReference>
<dbReference type="GO" id="GO:0000379">
    <property type="term" value="P:tRNA-type intron splice site recognition and cleavage"/>
    <property type="evidence" value="ECO:0007669"/>
    <property type="project" value="TreeGrafter"/>
</dbReference>
<evidence type="ECO:0000313" key="6">
    <source>
        <dbReference type="Proteomes" id="UP001161438"/>
    </source>
</evidence>
<evidence type="ECO:0000256" key="2">
    <source>
        <dbReference type="ARBA" id="ARBA00022694"/>
    </source>
</evidence>
<evidence type="ECO:0000313" key="5">
    <source>
        <dbReference type="EMBL" id="CAI4036796.1"/>
    </source>
</evidence>
<dbReference type="PANTHER" id="PTHR21027:SF1">
    <property type="entry name" value="TRNA-SPLICING ENDONUCLEASE SUBUNIT SEN54"/>
    <property type="match status" value="1"/>
</dbReference>
<sequence>MEPVKKKNSQQTTLDSELEEAEEANQDWSQVASLISKNTFLSLPKRGEKDYEPDGTDIQELLLYQASKAMFDTISDSIRGTTVKSQVRGYYVPHKHQAFLPKPKGNFMQTMGRADRTGGYWLEFHEFVYLAERGTILPYYRLEAYSNEENSTQNIEILLSMEDLYSLFSTQQEMDQYFVFAHLKRLGFILELCDKDTGVKTSFFPLQRQRNNLQSITCRLFSLFKIQEISLFSGFFYCNWNFFFRKYTTSPQLYQGLSKLIHSVTVPKCRKELLSARFDAEFHQKVKYTPVTFKVWKPHPNFKKGNPGLPDFQVLIYNKNDDLQHFPTYMELRSIFASLDYKFEFLNEVEDDLNWDANTYVEGIPRSEYNHKTSTRSSNQKRAQSLKSLTESSPEKKNVQPSAKKKSRTYPPHIQQTRRLKAGYRSFILAIMDNGLITFVKMSEADFGSENVWYSANTQSKLDRKWRKHKKNFS</sequence>
<evidence type="ECO:0000256" key="1">
    <source>
        <dbReference type="ARBA" id="ARBA00005736"/>
    </source>
</evidence>
<evidence type="ECO:0000259" key="4">
    <source>
        <dbReference type="Pfam" id="PF12928"/>
    </source>
</evidence>
<feature type="domain" description="tRNA-splicing endonuclease subunit Sen54 N-terminal" evidence="4">
    <location>
        <begin position="71"/>
        <end position="140"/>
    </location>
</feature>
<name>A0AA35NDL4_SACMI</name>
<organism evidence="5 6">
    <name type="scientific">Saccharomyces mikatae IFO 1815</name>
    <dbReference type="NCBI Taxonomy" id="226126"/>
    <lineage>
        <taxon>Eukaryota</taxon>
        <taxon>Fungi</taxon>
        <taxon>Dikarya</taxon>
        <taxon>Ascomycota</taxon>
        <taxon>Saccharomycotina</taxon>
        <taxon>Saccharomycetes</taxon>
        <taxon>Saccharomycetales</taxon>
        <taxon>Saccharomycetaceae</taxon>
        <taxon>Saccharomyces</taxon>
    </lineage>
</organism>
<comment type="similarity">
    <text evidence="1">Belongs to the SEN54 family.</text>
</comment>
<feature type="region of interest" description="Disordered" evidence="3">
    <location>
        <begin position="1"/>
        <end position="25"/>
    </location>
</feature>